<name>A0ABV4XR88_9CYAN</name>
<protein>
    <submittedName>
        <fullName evidence="1">Uncharacterized protein</fullName>
    </submittedName>
</protein>
<evidence type="ECO:0000313" key="1">
    <source>
        <dbReference type="EMBL" id="MFB2894050.1"/>
    </source>
</evidence>
<reference evidence="1 2" key="1">
    <citation type="submission" date="2024-09" db="EMBL/GenBank/DDBJ databases">
        <title>Floridaenema gen nov. (Aerosakkonemataceae, Aerosakkonematales ord. nov., Cyanobacteria) from benthic tropical and subtropical fresh waters, with the description of four new species.</title>
        <authorList>
            <person name="Moretto J.A."/>
            <person name="Berthold D.E."/>
            <person name="Lefler F.W."/>
            <person name="Huang I.-S."/>
            <person name="Laughinghouse H. IV."/>
        </authorList>
    </citation>
    <scope>NUCLEOTIDE SEQUENCE [LARGE SCALE GENOMIC DNA]</scope>
    <source>
        <strain evidence="1 2">BLCC-F50</strain>
    </source>
</reference>
<sequence length="88" mass="10227">MVNLQEATKEYWRKLNELEAAYTRGEVTIEEVDTKVHTLMKELGEARREALAYWWHSLHLWCSERLEIIAGVTMLGIITYAWAASTSI</sequence>
<proteinExistence type="predicted"/>
<keyword evidence="2" id="KW-1185">Reference proteome</keyword>
<evidence type="ECO:0000313" key="2">
    <source>
        <dbReference type="Proteomes" id="UP001576784"/>
    </source>
</evidence>
<comment type="caution">
    <text evidence="1">The sequence shown here is derived from an EMBL/GenBank/DDBJ whole genome shotgun (WGS) entry which is preliminary data.</text>
</comment>
<gene>
    <name evidence="1" type="ORF">ACE1CI_14160</name>
</gene>
<dbReference type="EMBL" id="JBHFNR010000098">
    <property type="protein sequence ID" value="MFB2894050.1"/>
    <property type="molecule type" value="Genomic_DNA"/>
</dbReference>
<organism evidence="1 2">
    <name type="scientific">Floridaenema flaviceps BLCC-F50</name>
    <dbReference type="NCBI Taxonomy" id="3153642"/>
    <lineage>
        <taxon>Bacteria</taxon>
        <taxon>Bacillati</taxon>
        <taxon>Cyanobacteriota</taxon>
        <taxon>Cyanophyceae</taxon>
        <taxon>Oscillatoriophycideae</taxon>
        <taxon>Aerosakkonematales</taxon>
        <taxon>Aerosakkonemataceae</taxon>
        <taxon>Floridanema</taxon>
        <taxon>Floridanema flaviceps</taxon>
    </lineage>
</organism>
<dbReference type="RefSeq" id="WP_413263702.1">
    <property type="nucleotide sequence ID" value="NZ_JBHFNR010000098.1"/>
</dbReference>
<accession>A0ABV4XR88</accession>
<dbReference type="Proteomes" id="UP001576784">
    <property type="component" value="Unassembled WGS sequence"/>
</dbReference>